<name>A0A6A6QKP1_9PEZI</name>
<dbReference type="EMBL" id="MU004193">
    <property type="protein sequence ID" value="KAF2492540.1"/>
    <property type="molecule type" value="Genomic_DNA"/>
</dbReference>
<keyword evidence="2" id="KW-1185">Reference proteome</keyword>
<dbReference type="OrthoDB" id="3762642at2759"/>
<organism evidence="1 2">
    <name type="scientific">Lophium mytilinum</name>
    <dbReference type="NCBI Taxonomy" id="390894"/>
    <lineage>
        <taxon>Eukaryota</taxon>
        <taxon>Fungi</taxon>
        <taxon>Dikarya</taxon>
        <taxon>Ascomycota</taxon>
        <taxon>Pezizomycotina</taxon>
        <taxon>Dothideomycetes</taxon>
        <taxon>Pleosporomycetidae</taxon>
        <taxon>Mytilinidiales</taxon>
        <taxon>Mytilinidiaceae</taxon>
        <taxon>Lophium</taxon>
    </lineage>
</organism>
<evidence type="ECO:0000313" key="2">
    <source>
        <dbReference type="Proteomes" id="UP000799750"/>
    </source>
</evidence>
<proteinExistence type="predicted"/>
<sequence>MKLWVDIQKTSKGKEKPQVFVQTENYPGPKDIVDGKDDEKERYKNIKAYNFKDYKDCDDFSFIQEKSLAILKSNYQTEHALEGQALSSFINDLSAGPKYDNLDPFNQMQDEKVTFCNLMLPYWRTEYDDKANELKVVDGKKYPDDNQDKEGKNSAATPAEWLASALPSRWSNWDEFMLLYTPVNGMKGRLWQDQPLVTEGANSEGKNMESLLDFKIAQVSNEDLKGLKSKDKKKLIKHDKIFGLEKAIEKWREVYGVYIYCSDKHFVKVFQDQVKRVAEMFDVLDKKELPKIKLRSTRRNPDKKQKDDVRDWPAWKPLELKQKWNDYIKERTGSRIKNLDDWLKKWHDAIQGVRGDLVKERDSAKGKKEKSEDSKERVDYLDKFIDRIDAVKKAFDNKGELKNPLA</sequence>
<reference evidence="1" key="1">
    <citation type="journal article" date="2020" name="Stud. Mycol.">
        <title>101 Dothideomycetes genomes: a test case for predicting lifestyles and emergence of pathogens.</title>
        <authorList>
            <person name="Haridas S."/>
            <person name="Albert R."/>
            <person name="Binder M."/>
            <person name="Bloem J."/>
            <person name="Labutti K."/>
            <person name="Salamov A."/>
            <person name="Andreopoulos B."/>
            <person name="Baker S."/>
            <person name="Barry K."/>
            <person name="Bills G."/>
            <person name="Bluhm B."/>
            <person name="Cannon C."/>
            <person name="Castanera R."/>
            <person name="Culley D."/>
            <person name="Daum C."/>
            <person name="Ezra D."/>
            <person name="Gonzalez J."/>
            <person name="Henrissat B."/>
            <person name="Kuo A."/>
            <person name="Liang C."/>
            <person name="Lipzen A."/>
            <person name="Lutzoni F."/>
            <person name="Magnuson J."/>
            <person name="Mondo S."/>
            <person name="Nolan M."/>
            <person name="Ohm R."/>
            <person name="Pangilinan J."/>
            <person name="Park H.-J."/>
            <person name="Ramirez L."/>
            <person name="Alfaro M."/>
            <person name="Sun H."/>
            <person name="Tritt A."/>
            <person name="Yoshinaga Y."/>
            <person name="Zwiers L.-H."/>
            <person name="Turgeon B."/>
            <person name="Goodwin S."/>
            <person name="Spatafora J."/>
            <person name="Crous P."/>
            <person name="Grigoriev I."/>
        </authorList>
    </citation>
    <scope>NUCLEOTIDE SEQUENCE</scope>
    <source>
        <strain evidence="1">CBS 269.34</strain>
    </source>
</reference>
<dbReference type="Proteomes" id="UP000799750">
    <property type="component" value="Unassembled WGS sequence"/>
</dbReference>
<dbReference type="AlphaFoldDB" id="A0A6A6QKP1"/>
<accession>A0A6A6QKP1</accession>
<evidence type="ECO:0000313" key="1">
    <source>
        <dbReference type="EMBL" id="KAF2492540.1"/>
    </source>
</evidence>
<protein>
    <submittedName>
        <fullName evidence="1">Uncharacterized protein</fullName>
    </submittedName>
</protein>
<gene>
    <name evidence="1" type="ORF">BU16DRAFT_541360</name>
</gene>